<dbReference type="InterPro" id="IPR036291">
    <property type="entry name" value="NAD(P)-bd_dom_sf"/>
</dbReference>
<accession>A0A2I1KQQ9</accession>
<dbReference type="PANTHER" id="PTHR43355:SF2">
    <property type="entry name" value="FLAVIN REDUCTASE (NADPH)"/>
    <property type="match status" value="1"/>
</dbReference>
<dbReference type="PANTHER" id="PTHR43355">
    <property type="entry name" value="FLAVIN REDUCTASE (NADPH)"/>
    <property type="match status" value="1"/>
</dbReference>
<gene>
    <name evidence="2" type="ORF">CYJ26_10055</name>
</gene>
<reference evidence="2 3" key="1">
    <citation type="submission" date="2017-12" db="EMBL/GenBank/DDBJ databases">
        <title>Phylogenetic diversity of female urinary microbiome.</title>
        <authorList>
            <person name="Thomas-White K."/>
            <person name="Wolfe A.J."/>
        </authorList>
    </citation>
    <scope>NUCLEOTIDE SEQUENCE [LARGE SCALE GENOMIC DNA]</scope>
    <source>
        <strain evidence="2 3">UMB0319</strain>
    </source>
</reference>
<comment type="caution">
    <text evidence="2">The sequence shown here is derived from an EMBL/GenBank/DDBJ whole genome shotgun (WGS) entry which is preliminary data.</text>
</comment>
<dbReference type="EMBL" id="PKHA01000014">
    <property type="protein sequence ID" value="PKY97971.1"/>
    <property type="molecule type" value="Genomic_DNA"/>
</dbReference>
<dbReference type="GO" id="GO:0016646">
    <property type="term" value="F:oxidoreductase activity, acting on the CH-NH group of donors, NAD or NADP as acceptor"/>
    <property type="evidence" value="ECO:0007669"/>
    <property type="project" value="TreeGrafter"/>
</dbReference>
<dbReference type="InterPro" id="IPR051606">
    <property type="entry name" value="Polyketide_Oxido-like"/>
</dbReference>
<dbReference type="Proteomes" id="UP000234778">
    <property type="component" value="Unassembled WGS sequence"/>
</dbReference>
<dbReference type="Pfam" id="PF13460">
    <property type="entry name" value="NAD_binding_10"/>
    <property type="match status" value="1"/>
</dbReference>
<evidence type="ECO:0000313" key="3">
    <source>
        <dbReference type="Proteomes" id="UP000234778"/>
    </source>
</evidence>
<evidence type="ECO:0000313" key="2">
    <source>
        <dbReference type="EMBL" id="PKY97971.1"/>
    </source>
</evidence>
<dbReference type="InterPro" id="IPR016040">
    <property type="entry name" value="NAD(P)-bd_dom"/>
</dbReference>
<protein>
    <submittedName>
        <fullName evidence="2">FMN reductase</fullName>
    </submittedName>
</protein>
<proteinExistence type="predicted"/>
<evidence type="ECO:0000259" key="1">
    <source>
        <dbReference type="Pfam" id="PF13460"/>
    </source>
</evidence>
<dbReference type="GeneID" id="81709277"/>
<sequence length="204" mass="20430">MKITVIGGTGATGSAAVAEAACRGHEVTSVSRSGTKPEGATHAVAVNLGDTAAVVDLVNQADATIIAVSPDRTGGSPQPVIDAFKALIDARPTGRLVVVGGAGSLLDASGKRLVDDPAFPEAYRSEALAFSKVLELFRAAGSSIAWTLVSPAPAYPVPASSGSYVTTTDTPAGETLSAADMAIALIDEAEKDAHRGARFAVASA</sequence>
<dbReference type="AlphaFoldDB" id="A0A2I1KQQ9"/>
<dbReference type="RefSeq" id="WP_034236738.1">
    <property type="nucleotide sequence ID" value="NZ_CP136961.1"/>
</dbReference>
<name>A0A2I1KQQ9_9ACTO</name>
<dbReference type="SUPFAM" id="SSF51735">
    <property type="entry name" value="NAD(P)-binding Rossmann-fold domains"/>
    <property type="match status" value="1"/>
</dbReference>
<feature type="domain" description="NAD(P)-binding" evidence="1">
    <location>
        <begin position="7"/>
        <end position="189"/>
    </location>
</feature>
<dbReference type="Gene3D" id="3.40.50.720">
    <property type="entry name" value="NAD(P)-binding Rossmann-like Domain"/>
    <property type="match status" value="1"/>
</dbReference>
<organism evidence="2 3">
    <name type="scientific">Actinomyces urogenitalis</name>
    <dbReference type="NCBI Taxonomy" id="103621"/>
    <lineage>
        <taxon>Bacteria</taxon>
        <taxon>Bacillati</taxon>
        <taxon>Actinomycetota</taxon>
        <taxon>Actinomycetes</taxon>
        <taxon>Actinomycetales</taxon>
        <taxon>Actinomycetaceae</taxon>
        <taxon>Actinomyces</taxon>
    </lineage>
</organism>